<accession>A0A1M5B702</accession>
<evidence type="ECO:0000259" key="1">
    <source>
        <dbReference type="Pfam" id="PF12680"/>
    </source>
</evidence>
<dbReference type="InterPro" id="IPR037401">
    <property type="entry name" value="SnoaL-like"/>
</dbReference>
<protein>
    <submittedName>
        <fullName evidence="2">Ketosteroid isomerase-related protein</fullName>
    </submittedName>
</protein>
<evidence type="ECO:0000313" key="2">
    <source>
        <dbReference type="EMBL" id="SHF38293.1"/>
    </source>
</evidence>
<sequence>MKKAEQILTQYIQSMSNPEKALSYVHEDAKFIAAKEHPSTKHHFYGTYRGPEGVRNLLSKFQKDLDTQEFTIHKIIGDELTAFAWGKFIHRIRTTNKLFESYWAVVVEVEDDKIKFFQGFEDTAGLEESFKKE</sequence>
<dbReference type="Gene3D" id="3.10.450.50">
    <property type="match status" value="1"/>
</dbReference>
<keyword evidence="2" id="KW-0413">Isomerase</keyword>
<dbReference type="GO" id="GO:0016853">
    <property type="term" value="F:isomerase activity"/>
    <property type="evidence" value="ECO:0007669"/>
    <property type="project" value="UniProtKB-KW"/>
</dbReference>
<gene>
    <name evidence="2" type="ORF">SAMN05444392_1198</name>
</gene>
<feature type="domain" description="SnoaL-like" evidence="1">
    <location>
        <begin position="17"/>
        <end position="115"/>
    </location>
</feature>
<name>A0A1M5B702_9BACL</name>
<organism evidence="2 3">
    <name type="scientific">Seinonella peptonophila</name>
    <dbReference type="NCBI Taxonomy" id="112248"/>
    <lineage>
        <taxon>Bacteria</taxon>
        <taxon>Bacillati</taxon>
        <taxon>Bacillota</taxon>
        <taxon>Bacilli</taxon>
        <taxon>Bacillales</taxon>
        <taxon>Thermoactinomycetaceae</taxon>
        <taxon>Seinonella</taxon>
    </lineage>
</organism>
<evidence type="ECO:0000313" key="3">
    <source>
        <dbReference type="Proteomes" id="UP000184476"/>
    </source>
</evidence>
<dbReference type="Proteomes" id="UP000184476">
    <property type="component" value="Unassembled WGS sequence"/>
</dbReference>
<reference evidence="2 3" key="1">
    <citation type="submission" date="2016-11" db="EMBL/GenBank/DDBJ databases">
        <authorList>
            <person name="Jaros S."/>
            <person name="Januszkiewicz K."/>
            <person name="Wedrychowicz H."/>
        </authorList>
    </citation>
    <scope>NUCLEOTIDE SEQUENCE [LARGE SCALE GENOMIC DNA]</scope>
    <source>
        <strain evidence="2 3">DSM 44666</strain>
    </source>
</reference>
<dbReference type="Pfam" id="PF12680">
    <property type="entry name" value="SnoaL_2"/>
    <property type="match status" value="1"/>
</dbReference>
<proteinExistence type="predicted"/>
<dbReference type="SUPFAM" id="SSF54427">
    <property type="entry name" value="NTF2-like"/>
    <property type="match status" value="1"/>
</dbReference>
<dbReference type="AlphaFoldDB" id="A0A1M5B702"/>
<dbReference type="STRING" id="112248.SAMN05444392_1198"/>
<dbReference type="EMBL" id="FQVL01000019">
    <property type="protein sequence ID" value="SHF38293.1"/>
    <property type="molecule type" value="Genomic_DNA"/>
</dbReference>
<dbReference type="RefSeq" id="WP_073158090.1">
    <property type="nucleotide sequence ID" value="NZ_FQVL01000019.1"/>
</dbReference>
<keyword evidence="3" id="KW-1185">Reference proteome</keyword>
<dbReference type="InterPro" id="IPR032710">
    <property type="entry name" value="NTF2-like_dom_sf"/>
</dbReference>